<evidence type="ECO:0000256" key="1">
    <source>
        <dbReference type="ARBA" id="ARBA00009437"/>
    </source>
</evidence>
<dbReference type="PROSITE" id="PS50931">
    <property type="entry name" value="HTH_LYSR"/>
    <property type="match status" value="1"/>
</dbReference>
<dbReference type="AlphaFoldDB" id="A0A5P3A946"/>
<dbReference type="SUPFAM" id="SSF46785">
    <property type="entry name" value="Winged helix' DNA-binding domain"/>
    <property type="match status" value="1"/>
</dbReference>
<name>A0A5P3A946_9RHOB</name>
<evidence type="ECO:0000256" key="3">
    <source>
        <dbReference type="ARBA" id="ARBA00023125"/>
    </source>
</evidence>
<evidence type="ECO:0000259" key="5">
    <source>
        <dbReference type="PROSITE" id="PS50931"/>
    </source>
</evidence>
<evidence type="ECO:0000313" key="6">
    <source>
        <dbReference type="EMBL" id="QEW25324.1"/>
    </source>
</evidence>
<dbReference type="InterPro" id="IPR036390">
    <property type="entry name" value="WH_DNA-bd_sf"/>
</dbReference>
<reference evidence="6 7" key="1">
    <citation type="submission" date="2018-08" db="EMBL/GenBank/DDBJ databases">
        <title>Genetic Globetrotter - A new plasmid hitch-hiking vast phylogenetic and geographic distances.</title>
        <authorList>
            <person name="Vollmers J."/>
            <person name="Petersen J."/>
        </authorList>
    </citation>
    <scope>NUCLEOTIDE SEQUENCE [LARGE SCALE GENOMIC DNA]</scope>
    <source>
        <strain evidence="6 7">DSM 26383</strain>
    </source>
</reference>
<dbReference type="PANTHER" id="PTHR30579:SF8">
    <property type="entry name" value="HTH-TYPE TRANSCRIPTIONAL REGULATOR HDFR"/>
    <property type="match status" value="1"/>
</dbReference>
<proteinExistence type="inferred from homology"/>
<dbReference type="SUPFAM" id="SSF53850">
    <property type="entry name" value="Periplasmic binding protein-like II"/>
    <property type="match status" value="1"/>
</dbReference>
<dbReference type="Pfam" id="PF03466">
    <property type="entry name" value="LysR_substrate"/>
    <property type="match status" value="1"/>
</dbReference>
<dbReference type="InterPro" id="IPR036388">
    <property type="entry name" value="WH-like_DNA-bd_sf"/>
</dbReference>
<dbReference type="RefSeq" id="WP_057821045.1">
    <property type="nucleotide sequence ID" value="NZ_CP031598.1"/>
</dbReference>
<keyword evidence="4" id="KW-0804">Transcription</keyword>
<gene>
    <name evidence="6" type="primary">gltR_1</name>
    <name evidence="6" type="ORF">RIdsm_01110</name>
</gene>
<sequence>MNIELARTFLEVVAAGSLAGAAERLHVTHSTVTMRIKSLEDILRRKVLNRNRSGVTMTAAGAQFHPYAETLVRTWQMTRRQLSLASGYESILSVGADTSLWDDLMFDWACQTREERPEIALRCESGTSDQLIERLFHGWLDFCVVYEVKSRGGFVSEPLFNDQIIYLTSEQREVKGHWDPEYVEVEWDEGIRDQIVRHWGDVDETPGVWVDNKALGIRFMERFGGSILVPKRCYDKGNLPMKLYELEGQPLLDRQVYIMYPEEYRRNPSKKLGIDTVKEGILGLL</sequence>
<protein>
    <submittedName>
        <fullName evidence="6">HTH-type transcriptional regulator GltR</fullName>
    </submittedName>
</protein>
<evidence type="ECO:0000313" key="7">
    <source>
        <dbReference type="Proteomes" id="UP000325785"/>
    </source>
</evidence>
<dbReference type="OrthoDB" id="9815174at2"/>
<dbReference type="PANTHER" id="PTHR30579">
    <property type="entry name" value="TRANSCRIPTIONAL REGULATOR"/>
    <property type="match status" value="1"/>
</dbReference>
<dbReference type="EMBL" id="CP031598">
    <property type="protein sequence ID" value="QEW25324.1"/>
    <property type="molecule type" value="Genomic_DNA"/>
</dbReference>
<dbReference type="GO" id="GO:0003677">
    <property type="term" value="F:DNA binding"/>
    <property type="evidence" value="ECO:0007669"/>
    <property type="project" value="UniProtKB-KW"/>
</dbReference>
<evidence type="ECO:0000256" key="4">
    <source>
        <dbReference type="ARBA" id="ARBA00023163"/>
    </source>
</evidence>
<dbReference type="InterPro" id="IPR005119">
    <property type="entry name" value="LysR_subst-bd"/>
</dbReference>
<dbReference type="GO" id="GO:0003700">
    <property type="term" value="F:DNA-binding transcription factor activity"/>
    <property type="evidence" value="ECO:0007669"/>
    <property type="project" value="InterPro"/>
</dbReference>
<dbReference type="KEGG" id="rid:RIdsm_01110"/>
<accession>A0A5P3A946</accession>
<dbReference type="InterPro" id="IPR000847">
    <property type="entry name" value="LysR_HTH_N"/>
</dbReference>
<dbReference type="Pfam" id="PF00126">
    <property type="entry name" value="HTH_1"/>
    <property type="match status" value="1"/>
</dbReference>
<comment type="similarity">
    <text evidence="1">Belongs to the LysR transcriptional regulatory family.</text>
</comment>
<dbReference type="InterPro" id="IPR050176">
    <property type="entry name" value="LTTR"/>
</dbReference>
<keyword evidence="2" id="KW-0805">Transcription regulation</keyword>
<dbReference type="Gene3D" id="3.40.190.10">
    <property type="entry name" value="Periplasmic binding protein-like II"/>
    <property type="match status" value="2"/>
</dbReference>
<organism evidence="6 7">
    <name type="scientific">Roseovarius indicus</name>
    <dbReference type="NCBI Taxonomy" id="540747"/>
    <lineage>
        <taxon>Bacteria</taxon>
        <taxon>Pseudomonadati</taxon>
        <taxon>Pseudomonadota</taxon>
        <taxon>Alphaproteobacteria</taxon>
        <taxon>Rhodobacterales</taxon>
        <taxon>Roseobacteraceae</taxon>
        <taxon>Roseovarius</taxon>
    </lineage>
</organism>
<dbReference type="Proteomes" id="UP000325785">
    <property type="component" value="Chromosome"/>
</dbReference>
<feature type="domain" description="HTH lysR-type" evidence="5">
    <location>
        <begin position="1"/>
        <end position="58"/>
    </location>
</feature>
<evidence type="ECO:0000256" key="2">
    <source>
        <dbReference type="ARBA" id="ARBA00023015"/>
    </source>
</evidence>
<keyword evidence="3" id="KW-0238">DNA-binding</keyword>
<dbReference type="Gene3D" id="1.10.10.10">
    <property type="entry name" value="Winged helix-like DNA-binding domain superfamily/Winged helix DNA-binding domain"/>
    <property type="match status" value="1"/>
</dbReference>